<evidence type="ECO:0000313" key="1">
    <source>
        <dbReference type="EMBL" id="RVW67146.1"/>
    </source>
</evidence>
<name>A0A438G4P3_VITVI</name>
<proteinExistence type="predicted"/>
<gene>
    <name evidence="1" type="primary">ARP8_3</name>
    <name evidence="1" type="ORF">CK203_063950</name>
</gene>
<dbReference type="AlphaFoldDB" id="A0A438G4P3"/>
<comment type="caution">
    <text evidence="1">The sequence shown here is derived from an EMBL/GenBank/DDBJ whole genome shotgun (WGS) entry which is preliminary data.</text>
</comment>
<accession>A0A438G4P3</accession>
<organism evidence="1 2">
    <name type="scientific">Vitis vinifera</name>
    <name type="common">Grape</name>
    <dbReference type="NCBI Taxonomy" id="29760"/>
    <lineage>
        <taxon>Eukaryota</taxon>
        <taxon>Viridiplantae</taxon>
        <taxon>Streptophyta</taxon>
        <taxon>Embryophyta</taxon>
        <taxon>Tracheophyta</taxon>
        <taxon>Spermatophyta</taxon>
        <taxon>Magnoliopsida</taxon>
        <taxon>eudicotyledons</taxon>
        <taxon>Gunneridae</taxon>
        <taxon>Pentapetalae</taxon>
        <taxon>rosids</taxon>
        <taxon>Vitales</taxon>
        <taxon>Vitaceae</taxon>
        <taxon>Viteae</taxon>
        <taxon>Vitis</taxon>
    </lineage>
</organism>
<dbReference type="Proteomes" id="UP000288805">
    <property type="component" value="Unassembled WGS sequence"/>
</dbReference>
<evidence type="ECO:0000313" key="2">
    <source>
        <dbReference type="Proteomes" id="UP000288805"/>
    </source>
</evidence>
<protein>
    <submittedName>
        <fullName evidence="1">Actin-related protein 8</fullName>
    </submittedName>
</protein>
<reference evidence="1 2" key="1">
    <citation type="journal article" date="2018" name="PLoS Genet.">
        <title>Population sequencing reveals clonal diversity and ancestral inbreeding in the grapevine cultivar Chardonnay.</title>
        <authorList>
            <person name="Roach M.J."/>
            <person name="Johnson D.L."/>
            <person name="Bohlmann J."/>
            <person name="van Vuuren H.J."/>
            <person name="Jones S.J."/>
            <person name="Pretorius I.S."/>
            <person name="Schmidt S.A."/>
            <person name="Borneman A.R."/>
        </authorList>
    </citation>
    <scope>NUCLEOTIDE SEQUENCE [LARGE SCALE GENOMIC DNA]</scope>
    <source>
        <strain evidence="2">cv. Chardonnay</strain>
        <tissue evidence="1">Leaf</tissue>
    </source>
</reference>
<sequence length="75" mass="8684">MILIISLYRMHVKPSAQPIVLSVPICHYDDNESAKASRRQLKETIHSVLFDMNVLLFVPSTREGKERKEPKHNLN</sequence>
<dbReference type="EMBL" id="QGNW01000601">
    <property type="protein sequence ID" value="RVW67146.1"/>
    <property type="molecule type" value="Genomic_DNA"/>
</dbReference>